<name>A0A1R1X6Z6_9FUNG</name>
<protein>
    <recommendedName>
        <fullName evidence="4">Retrotransposon gag domain-containing protein</fullName>
    </recommendedName>
</protein>
<dbReference type="Proteomes" id="UP000187429">
    <property type="component" value="Unassembled WGS sequence"/>
</dbReference>
<dbReference type="OrthoDB" id="3863715at2759"/>
<gene>
    <name evidence="2" type="ORF">AYI69_g10253</name>
</gene>
<dbReference type="AlphaFoldDB" id="A0A1R1X6Z6"/>
<evidence type="ECO:0000313" key="3">
    <source>
        <dbReference type="Proteomes" id="UP000187429"/>
    </source>
</evidence>
<organism evidence="2 3">
    <name type="scientific">Smittium culicis</name>
    <dbReference type="NCBI Taxonomy" id="133412"/>
    <lineage>
        <taxon>Eukaryota</taxon>
        <taxon>Fungi</taxon>
        <taxon>Fungi incertae sedis</taxon>
        <taxon>Zoopagomycota</taxon>
        <taxon>Kickxellomycotina</taxon>
        <taxon>Harpellomycetes</taxon>
        <taxon>Harpellales</taxon>
        <taxon>Legeriomycetaceae</taxon>
        <taxon>Smittium</taxon>
    </lineage>
</organism>
<evidence type="ECO:0008006" key="4">
    <source>
        <dbReference type="Google" id="ProtNLM"/>
    </source>
</evidence>
<evidence type="ECO:0000313" key="2">
    <source>
        <dbReference type="EMBL" id="OMJ10416.1"/>
    </source>
</evidence>
<feature type="region of interest" description="Disordered" evidence="1">
    <location>
        <begin position="38"/>
        <end position="68"/>
    </location>
</feature>
<dbReference type="EMBL" id="LSSM01006620">
    <property type="protein sequence ID" value="OMJ10416.1"/>
    <property type="molecule type" value="Genomic_DNA"/>
</dbReference>
<feature type="compositionally biased region" description="Polar residues" evidence="1">
    <location>
        <begin position="52"/>
        <end position="65"/>
    </location>
</feature>
<sequence length="235" mass="27323">MMIQPGPFKLKGPEIEPRELEILILNKAVDTEKKYTLEAEEDTKESKKAAVNSESGTGNLISKYNGTRPVRDKAETNKSEFVLLVPAPFYGHWKENATTWIQRFIRNVDSTKRPLLNEELVGYVGYQLEGRAKWWHRSVSQLYPDWEQYVESFIYEFHSSKNKKIAKEKLKEFKIYNGDLLENYANIVSIFKVLGTTDIDEQVDILLEKLNRQDRETVVKLNLLSTFQIFDLLIG</sequence>
<comment type="caution">
    <text evidence="2">The sequence shown here is derived from an EMBL/GenBank/DDBJ whole genome shotgun (WGS) entry which is preliminary data.</text>
</comment>
<accession>A0A1R1X6Z6</accession>
<evidence type="ECO:0000256" key="1">
    <source>
        <dbReference type="SAM" id="MobiDB-lite"/>
    </source>
</evidence>
<reference evidence="3" key="1">
    <citation type="submission" date="2017-01" db="EMBL/GenBank/DDBJ databases">
        <authorList>
            <person name="Wang Y."/>
            <person name="White M."/>
            <person name="Kvist S."/>
            <person name="Moncalvo J.-M."/>
        </authorList>
    </citation>
    <scope>NUCLEOTIDE SEQUENCE [LARGE SCALE GENOMIC DNA]</scope>
    <source>
        <strain evidence="3">ID-206-W2</strain>
    </source>
</reference>
<keyword evidence="3" id="KW-1185">Reference proteome</keyword>
<proteinExistence type="predicted"/>